<evidence type="ECO:0000256" key="1">
    <source>
        <dbReference type="SAM" id="MobiDB-lite"/>
    </source>
</evidence>
<feature type="compositionally biased region" description="Basic residues" evidence="1">
    <location>
        <begin position="230"/>
        <end position="242"/>
    </location>
</feature>
<feature type="compositionally biased region" description="Basic and acidic residues" evidence="1">
    <location>
        <begin position="315"/>
        <end position="328"/>
    </location>
</feature>
<feature type="compositionally biased region" description="Low complexity" evidence="1">
    <location>
        <begin position="603"/>
        <end position="620"/>
    </location>
</feature>
<dbReference type="STRING" id="6280.A0A0N4TMW8"/>
<feature type="compositionally biased region" description="Basic and acidic residues" evidence="1">
    <location>
        <begin position="72"/>
        <end position="93"/>
    </location>
</feature>
<protein>
    <submittedName>
        <fullName evidence="4">DEK_C domain-containing protein</fullName>
    </submittedName>
</protein>
<feature type="compositionally biased region" description="Basic residues" evidence="1">
    <location>
        <begin position="390"/>
        <end position="405"/>
    </location>
</feature>
<dbReference type="EMBL" id="UZAD01013164">
    <property type="protein sequence ID" value="VDN90956.1"/>
    <property type="molecule type" value="Genomic_DNA"/>
</dbReference>
<sequence>MDSKDINFSPKNASSLKSVARITRPTNKYKSDESKRISADADKKRKRRKRKHRNLNYNYKSSGNRKHKTWKKLKDVKKAEVKQEGILDVDKSRNKVPPDQMTTNGKSKLPTTNNHSEESPHEPETKHSKSKNISGNLIRKKKNKTDASSTRNDPKQKHNKRHHGKGCEGKQMCIKEKSIDSEIAEGIDEKPDPAIDKTRKTEVANRLKQGIKKLVELNSKSSSVKDSKRVNKLKKGRTKKKKSEKELAKTEKTSGANKAKRTTVKQKSLNGSGTDSESITGSEKKEKKKAKKLCGKKGRDFKSSVKCRKSSQKIRMRDMVLKEKDRSISGKQSESISESAKKKKRKKIKSKERKTKKLSGDLYESERIRNKKKAKKDKNTSKSMREQCKIKKRKAKKVKSHHIHKGKDENEINNKKIKLEEEKEKMRGRGIRKSKSNEKLNFHKKMRRVDEILKSGSEKENKEKETQEKISSRRNRGKRKREREIQEDQRREDKSSEVTKRSISISAALSEKEQSDVDIQQTDQKDSPTGEEKEQIAAIEKQSQEKMKKHKVNDMTTPKRISHGMKKIEESNNDAARRPESSEEPAITMMSNKIKEKKVMDESSPSNVVLSSTSASISCSDQDANSRTPNEELERKMKFKQVSEQVEDSRKATMTGSPVYMNPGTEDNEANKSQDRSYVDGLVQIRTILEIYGIDEQKTEAFNKLLDEDISMTEKEIAANLRKAVCDLPMDKELLEKVLKKMQFSGLLRKQEHEMLEKNLVPQAVNESVTIALLAQVLQRQKLKKSIS</sequence>
<dbReference type="AlphaFoldDB" id="A0A0N4TMW8"/>
<feature type="region of interest" description="Disordered" evidence="1">
    <location>
        <begin position="214"/>
        <end position="674"/>
    </location>
</feature>
<feature type="compositionally biased region" description="Basic and acidic residues" evidence="1">
    <location>
        <begin position="406"/>
        <end position="427"/>
    </location>
</feature>
<evidence type="ECO:0000313" key="3">
    <source>
        <dbReference type="Proteomes" id="UP000278627"/>
    </source>
</evidence>
<evidence type="ECO:0000313" key="4">
    <source>
        <dbReference type="WBParaSite" id="BPAG_0000980801-mRNA-1"/>
    </source>
</evidence>
<feature type="compositionally biased region" description="Basic and acidic residues" evidence="1">
    <location>
        <begin position="482"/>
        <end position="500"/>
    </location>
</feature>
<dbReference type="WBParaSite" id="BPAG_0000980801-mRNA-1">
    <property type="protein sequence ID" value="BPAG_0000980801-mRNA-1"/>
    <property type="gene ID" value="BPAG_0000980801"/>
</dbReference>
<organism evidence="4">
    <name type="scientific">Brugia pahangi</name>
    <name type="common">Filarial nematode worm</name>
    <dbReference type="NCBI Taxonomy" id="6280"/>
    <lineage>
        <taxon>Eukaryota</taxon>
        <taxon>Metazoa</taxon>
        <taxon>Ecdysozoa</taxon>
        <taxon>Nematoda</taxon>
        <taxon>Chromadorea</taxon>
        <taxon>Rhabditida</taxon>
        <taxon>Spirurina</taxon>
        <taxon>Spiruromorpha</taxon>
        <taxon>Filarioidea</taxon>
        <taxon>Onchocercidae</taxon>
        <taxon>Brugia</taxon>
    </lineage>
</organism>
<feature type="compositionally biased region" description="Basic residues" evidence="1">
    <location>
        <begin position="472"/>
        <end position="481"/>
    </location>
</feature>
<gene>
    <name evidence="2" type="ORF">BPAG_LOCUS9770</name>
</gene>
<feature type="compositionally biased region" description="Basic and acidic residues" evidence="1">
    <location>
        <begin position="243"/>
        <end position="252"/>
    </location>
</feature>
<feature type="compositionally biased region" description="Basic residues" evidence="1">
    <location>
        <begin position="286"/>
        <end position="296"/>
    </location>
</feature>
<feature type="compositionally biased region" description="Basic residues" evidence="1">
    <location>
        <begin position="44"/>
        <end position="54"/>
    </location>
</feature>
<feature type="compositionally biased region" description="Basic and acidic residues" evidence="1">
    <location>
        <begin position="566"/>
        <end position="581"/>
    </location>
</feature>
<dbReference type="Proteomes" id="UP000278627">
    <property type="component" value="Unassembled WGS sequence"/>
</dbReference>
<feature type="compositionally biased region" description="Basic residues" evidence="1">
    <location>
        <begin position="305"/>
        <end position="314"/>
    </location>
</feature>
<accession>A0A0N4TMW8</accession>
<feature type="compositionally biased region" description="Basic and acidic residues" evidence="1">
    <location>
        <begin position="29"/>
        <end position="43"/>
    </location>
</feature>
<reference evidence="4" key="1">
    <citation type="submission" date="2017-02" db="UniProtKB">
        <authorList>
            <consortium name="WormBaseParasite"/>
        </authorList>
    </citation>
    <scope>IDENTIFICATION</scope>
</reference>
<keyword evidence="3" id="KW-1185">Reference proteome</keyword>
<feature type="compositionally biased region" description="Basic and acidic residues" evidence="1">
    <location>
        <begin position="448"/>
        <end position="471"/>
    </location>
</feature>
<name>A0A0N4TMW8_BRUPA</name>
<feature type="compositionally biased region" description="Basic residues" evidence="1">
    <location>
        <begin position="341"/>
        <end position="357"/>
    </location>
</feature>
<feature type="compositionally biased region" description="Polar residues" evidence="1">
    <location>
        <begin position="100"/>
        <end position="114"/>
    </location>
</feature>
<feature type="compositionally biased region" description="Basic and acidic residues" evidence="1">
    <location>
        <begin position="377"/>
        <end position="389"/>
    </location>
</feature>
<feature type="region of interest" description="Disordered" evidence="1">
    <location>
        <begin position="1"/>
        <end position="173"/>
    </location>
</feature>
<evidence type="ECO:0000313" key="2">
    <source>
        <dbReference type="EMBL" id="VDN90956.1"/>
    </source>
</evidence>
<feature type="compositionally biased region" description="Basic and acidic residues" evidence="1">
    <location>
        <begin position="115"/>
        <end position="127"/>
    </location>
</feature>
<reference evidence="2 3" key="2">
    <citation type="submission" date="2018-11" db="EMBL/GenBank/DDBJ databases">
        <authorList>
            <consortium name="Pathogen Informatics"/>
        </authorList>
    </citation>
    <scope>NUCLEOTIDE SEQUENCE [LARGE SCALE GENOMIC DNA]</scope>
</reference>
<proteinExistence type="predicted"/>
<feature type="compositionally biased region" description="Polar residues" evidence="1">
    <location>
        <begin position="265"/>
        <end position="275"/>
    </location>
</feature>
<feature type="compositionally biased region" description="Basic and acidic residues" evidence="1">
    <location>
        <begin position="523"/>
        <end position="535"/>
    </location>
</feature>